<dbReference type="GO" id="GO:0005506">
    <property type="term" value="F:iron ion binding"/>
    <property type="evidence" value="ECO:0007669"/>
    <property type="project" value="InterPro"/>
</dbReference>
<evidence type="ECO:0000256" key="1">
    <source>
        <dbReference type="ARBA" id="ARBA00001971"/>
    </source>
</evidence>
<comment type="cofactor">
    <cofactor evidence="1 7">
        <name>heme</name>
        <dbReference type="ChEBI" id="CHEBI:30413"/>
    </cofactor>
</comment>
<dbReference type="InterPro" id="IPR050121">
    <property type="entry name" value="Cytochrome_P450_monoxygenase"/>
</dbReference>
<keyword evidence="9" id="KW-0812">Transmembrane</keyword>
<keyword evidence="11" id="KW-1185">Reference proteome</keyword>
<evidence type="ECO:0000256" key="6">
    <source>
        <dbReference type="ARBA" id="ARBA00023004"/>
    </source>
</evidence>
<dbReference type="STRING" id="1314674.A0A0D7BT09"/>
<evidence type="ECO:0000256" key="5">
    <source>
        <dbReference type="ARBA" id="ARBA00023002"/>
    </source>
</evidence>
<dbReference type="PROSITE" id="PS00086">
    <property type="entry name" value="CYTOCHROME_P450"/>
    <property type="match status" value="1"/>
</dbReference>
<dbReference type="Pfam" id="PF00067">
    <property type="entry name" value="p450"/>
    <property type="match status" value="1"/>
</dbReference>
<dbReference type="GO" id="GO:0004497">
    <property type="term" value="F:monooxygenase activity"/>
    <property type="evidence" value="ECO:0007669"/>
    <property type="project" value="UniProtKB-KW"/>
</dbReference>
<dbReference type="GO" id="GO:0020037">
    <property type="term" value="F:heme binding"/>
    <property type="evidence" value="ECO:0007669"/>
    <property type="project" value="InterPro"/>
</dbReference>
<dbReference type="PANTHER" id="PTHR24305:SF157">
    <property type="entry name" value="N-ACETYLTRYPTOPHAN 6-HYDROXYLASE IVOC-RELATED"/>
    <property type="match status" value="1"/>
</dbReference>
<dbReference type="SUPFAM" id="SSF48264">
    <property type="entry name" value="Cytochrome P450"/>
    <property type="match status" value="1"/>
</dbReference>
<keyword evidence="9" id="KW-1133">Transmembrane helix</keyword>
<evidence type="ECO:0000313" key="11">
    <source>
        <dbReference type="Proteomes" id="UP000054007"/>
    </source>
</evidence>
<name>A0A0D7BT09_9AGAR</name>
<evidence type="ECO:0000256" key="4">
    <source>
        <dbReference type="ARBA" id="ARBA00022723"/>
    </source>
</evidence>
<gene>
    <name evidence="10" type="ORF">CYLTODRAFT_417724</name>
</gene>
<evidence type="ECO:0000256" key="3">
    <source>
        <dbReference type="ARBA" id="ARBA00010617"/>
    </source>
</evidence>
<comment type="pathway">
    <text evidence="2">Secondary metabolite biosynthesis.</text>
</comment>
<dbReference type="OrthoDB" id="1470350at2759"/>
<dbReference type="InterPro" id="IPR036396">
    <property type="entry name" value="Cyt_P450_sf"/>
</dbReference>
<evidence type="ECO:0000256" key="7">
    <source>
        <dbReference type="PIRSR" id="PIRSR602401-1"/>
    </source>
</evidence>
<reference evidence="10 11" key="1">
    <citation type="journal article" date="2015" name="Fungal Genet. Biol.">
        <title>Evolution of novel wood decay mechanisms in Agaricales revealed by the genome sequences of Fistulina hepatica and Cylindrobasidium torrendii.</title>
        <authorList>
            <person name="Floudas D."/>
            <person name="Held B.W."/>
            <person name="Riley R."/>
            <person name="Nagy L.G."/>
            <person name="Koehler G."/>
            <person name="Ransdell A.S."/>
            <person name="Younus H."/>
            <person name="Chow J."/>
            <person name="Chiniquy J."/>
            <person name="Lipzen A."/>
            <person name="Tritt A."/>
            <person name="Sun H."/>
            <person name="Haridas S."/>
            <person name="LaButti K."/>
            <person name="Ohm R.A."/>
            <person name="Kues U."/>
            <person name="Blanchette R.A."/>
            <person name="Grigoriev I.V."/>
            <person name="Minto R.E."/>
            <person name="Hibbett D.S."/>
        </authorList>
    </citation>
    <scope>NUCLEOTIDE SEQUENCE [LARGE SCALE GENOMIC DNA]</scope>
    <source>
        <strain evidence="10 11">FP15055 ss-10</strain>
    </source>
</reference>
<evidence type="ECO:0000256" key="8">
    <source>
        <dbReference type="RuleBase" id="RU000461"/>
    </source>
</evidence>
<dbReference type="CDD" id="cd11062">
    <property type="entry name" value="CYP58-like"/>
    <property type="match status" value="1"/>
</dbReference>
<dbReference type="EMBL" id="KN880441">
    <property type="protein sequence ID" value="KIY72726.1"/>
    <property type="molecule type" value="Genomic_DNA"/>
</dbReference>
<accession>A0A0D7BT09</accession>
<keyword evidence="8" id="KW-0503">Monooxygenase</keyword>
<organism evidence="10 11">
    <name type="scientific">Cylindrobasidium torrendii FP15055 ss-10</name>
    <dbReference type="NCBI Taxonomy" id="1314674"/>
    <lineage>
        <taxon>Eukaryota</taxon>
        <taxon>Fungi</taxon>
        <taxon>Dikarya</taxon>
        <taxon>Basidiomycota</taxon>
        <taxon>Agaricomycotina</taxon>
        <taxon>Agaricomycetes</taxon>
        <taxon>Agaricomycetidae</taxon>
        <taxon>Agaricales</taxon>
        <taxon>Marasmiineae</taxon>
        <taxon>Physalacriaceae</taxon>
        <taxon>Cylindrobasidium</taxon>
    </lineage>
</organism>
<dbReference type="PRINTS" id="PR00463">
    <property type="entry name" value="EP450I"/>
</dbReference>
<keyword evidence="4 7" id="KW-0479">Metal-binding</keyword>
<dbReference type="Proteomes" id="UP000054007">
    <property type="component" value="Unassembled WGS sequence"/>
</dbReference>
<keyword evidence="9" id="KW-0472">Membrane</keyword>
<dbReference type="InterPro" id="IPR002401">
    <property type="entry name" value="Cyt_P450_E_grp-I"/>
</dbReference>
<feature type="binding site" description="axial binding residue" evidence="7">
    <location>
        <position position="439"/>
    </location>
    <ligand>
        <name>heme</name>
        <dbReference type="ChEBI" id="CHEBI:30413"/>
    </ligand>
    <ligandPart>
        <name>Fe</name>
        <dbReference type="ChEBI" id="CHEBI:18248"/>
    </ligandPart>
</feature>
<comment type="similarity">
    <text evidence="3 8">Belongs to the cytochrome P450 family.</text>
</comment>
<dbReference type="InterPro" id="IPR017972">
    <property type="entry name" value="Cyt_P450_CS"/>
</dbReference>
<feature type="transmembrane region" description="Helical" evidence="9">
    <location>
        <begin position="6"/>
        <end position="27"/>
    </location>
</feature>
<keyword evidence="6 7" id="KW-0408">Iron</keyword>
<dbReference type="Gene3D" id="1.10.630.10">
    <property type="entry name" value="Cytochrome P450"/>
    <property type="match status" value="1"/>
</dbReference>
<dbReference type="GO" id="GO:0016705">
    <property type="term" value="F:oxidoreductase activity, acting on paired donors, with incorporation or reduction of molecular oxygen"/>
    <property type="evidence" value="ECO:0007669"/>
    <property type="project" value="InterPro"/>
</dbReference>
<evidence type="ECO:0000256" key="2">
    <source>
        <dbReference type="ARBA" id="ARBA00005179"/>
    </source>
</evidence>
<sequence length="497" mass="56292">MALSYYFGFVIALVAYTVALAFYRIYFHPLHAYPGPRLAAASDLYHFYFDMISRGGGDLVNHLEELHAIYGPVVRIGPNELHFSETRAYMDMYRIGAGLTKEPWLYRMHGMEQSSFGYTNTRDHKIRREMLSPFFNRRAVLQLQHVIRDEVDHLIAAMGRTSETPVDLHYAFRAVALDVVTSYLFGKPIGSLNVPGFRHQLLVDIQDLIGSFWSLKWFPIMPIFSRLPDSVAVALNPKFRSSILVKNMLAEQIDHFLEDGNALKQVDHEIIYTYLLSPQNEKHARPSRHSLLDEAQVLIEAGSDTIGNTLCVGIMYALDSPKVYNALRAEIDGAWPNTDEPMLLQQFEELPYLTAFIKEALRLSHGMMSPLPRVVNQDMVIGGHAVPAGTVVSSGASFVHNDSDIFENPESFIPERWMTAGASQLESSLVTFGRGPRQCMGMALAWAELYIAFGNLFRRVDFELYDTSMDDFVKLKDHFVPVHGGRNPRALVRPRKT</sequence>
<evidence type="ECO:0000256" key="9">
    <source>
        <dbReference type="SAM" id="Phobius"/>
    </source>
</evidence>
<proteinExistence type="inferred from homology"/>
<evidence type="ECO:0000313" key="10">
    <source>
        <dbReference type="EMBL" id="KIY72726.1"/>
    </source>
</evidence>
<dbReference type="AlphaFoldDB" id="A0A0D7BT09"/>
<keyword evidence="7 8" id="KW-0349">Heme</keyword>
<dbReference type="PANTHER" id="PTHR24305">
    <property type="entry name" value="CYTOCHROME P450"/>
    <property type="match status" value="1"/>
</dbReference>
<protein>
    <submittedName>
        <fullName evidence="10">Cytochrome P450</fullName>
    </submittedName>
</protein>
<dbReference type="InterPro" id="IPR001128">
    <property type="entry name" value="Cyt_P450"/>
</dbReference>
<dbReference type="PRINTS" id="PR00385">
    <property type="entry name" value="P450"/>
</dbReference>
<keyword evidence="5 8" id="KW-0560">Oxidoreductase</keyword>